<keyword evidence="1" id="KW-1133">Transmembrane helix</keyword>
<protein>
    <submittedName>
        <fullName evidence="2">Uncharacterized protein</fullName>
    </submittedName>
</protein>
<reference evidence="2" key="1">
    <citation type="submission" date="2020-03" db="EMBL/GenBank/DDBJ databases">
        <authorList>
            <person name="Weist P."/>
        </authorList>
    </citation>
    <scope>NUCLEOTIDE SEQUENCE</scope>
</reference>
<evidence type="ECO:0000256" key="1">
    <source>
        <dbReference type="SAM" id="Phobius"/>
    </source>
</evidence>
<organism evidence="2 3">
    <name type="scientific">Pleuronectes platessa</name>
    <name type="common">European plaice</name>
    <dbReference type="NCBI Taxonomy" id="8262"/>
    <lineage>
        <taxon>Eukaryota</taxon>
        <taxon>Metazoa</taxon>
        <taxon>Chordata</taxon>
        <taxon>Craniata</taxon>
        <taxon>Vertebrata</taxon>
        <taxon>Euteleostomi</taxon>
        <taxon>Actinopterygii</taxon>
        <taxon>Neopterygii</taxon>
        <taxon>Teleostei</taxon>
        <taxon>Neoteleostei</taxon>
        <taxon>Acanthomorphata</taxon>
        <taxon>Carangaria</taxon>
        <taxon>Pleuronectiformes</taxon>
        <taxon>Pleuronectoidei</taxon>
        <taxon>Pleuronectidae</taxon>
        <taxon>Pleuronectes</taxon>
    </lineage>
</organism>
<feature type="transmembrane region" description="Helical" evidence="1">
    <location>
        <begin position="49"/>
        <end position="68"/>
    </location>
</feature>
<keyword evidence="3" id="KW-1185">Reference proteome</keyword>
<dbReference type="AlphaFoldDB" id="A0A9N7USB3"/>
<keyword evidence="1" id="KW-0472">Membrane</keyword>
<proteinExistence type="predicted"/>
<dbReference type="Proteomes" id="UP001153269">
    <property type="component" value="Unassembled WGS sequence"/>
</dbReference>
<dbReference type="EMBL" id="CADEAL010001825">
    <property type="protein sequence ID" value="CAB1435900.1"/>
    <property type="molecule type" value="Genomic_DNA"/>
</dbReference>
<sequence>MKGKNLENIKIMFLSIQSLTVPRLGEQSPSSPRRRRLGVRHASTFFGGGGPIPLCLMASVVWGAFFLLGRGAVSVGGDLVQRSAAVTLDACRALLADHLSYGARWGNPPFARGAPSGAARTGADQGNPTV</sequence>
<keyword evidence="1" id="KW-0812">Transmembrane</keyword>
<accession>A0A9N7USB3</accession>
<comment type="caution">
    <text evidence="2">The sequence shown here is derived from an EMBL/GenBank/DDBJ whole genome shotgun (WGS) entry which is preliminary data.</text>
</comment>
<evidence type="ECO:0000313" key="2">
    <source>
        <dbReference type="EMBL" id="CAB1435900.1"/>
    </source>
</evidence>
<evidence type="ECO:0000313" key="3">
    <source>
        <dbReference type="Proteomes" id="UP001153269"/>
    </source>
</evidence>
<gene>
    <name evidence="2" type="ORF">PLEPLA_LOCUS23933</name>
</gene>
<name>A0A9N7USB3_PLEPL</name>